<protein>
    <submittedName>
        <fullName evidence="1">3Fe-4S ferredoxin</fullName>
    </submittedName>
</protein>
<dbReference type="EMBL" id="MG264610">
    <property type="protein sequence ID" value="AUG32160.1"/>
    <property type="molecule type" value="Genomic_DNA"/>
</dbReference>
<gene>
    <name evidence="1" type="ORF">PLO_153</name>
</gene>
<dbReference type="Pfam" id="PF13370">
    <property type="entry name" value="Fer4_13"/>
    <property type="match status" value="1"/>
</dbReference>
<name>A0A2H4ZNS3_9EUKA</name>
<geneLocation type="plastid" evidence="1"/>
<evidence type="ECO:0000313" key="1">
    <source>
        <dbReference type="EMBL" id="AUG32160.1"/>
    </source>
</evidence>
<dbReference type="SUPFAM" id="SSF54862">
    <property type="entry name" value="4Fe-4S ferredoxins"/>
    <property type="match status" value="1"/>
</dbReference>
<dbReference type="AlphaFoldDB" id="A0A2H4ZNS3"/>
<organism evidence="1">
    <name type="scientific">Paulinella longichromatophora</name>
    <dbReference type="NCBI Taxonomy" id="1708747"/>
    <lineage>
        <taxon>Eukaryota</taxon>
        <taxon>Sar</taxon>
        <taxon>Rhizaria</taxon>
        <taxon>Cercozoa</taxon>
        <taxon>Imbricatea</taxon>
        <taxon>Silicofilosea</taxon>
        <taxon>Euglyphida</taxon>
        <taxon>Paulinellidae</taxon>
        <taxon>Paulinella</taxon>
    </lineage>
</organism>
<dbReference type="PANTHER" id="PTHR45295:SF1">
    <property type="entry name" value="CHAPERONE PROTEIN DNAJ C76, CHLOROPLASTIC"/>
    <property type="match status" value="1"/>
</dbReference>
<reference evidence="1" key="1">
    <citation type="submission" date="2017-10" db="EMBL/GenBank/DDBJ databases">
        <title>Paulinella longichromatophora chromatophore genome.</title>
        <authorList>
            <person name="Lhee D."/>
            <person name="Yoon H.S."/>
        </authorList>
    </citation>
    <scope>NUCLEOTIDE SEQUENCE</scope>
</reference>
<proteinExistence type="predicted"/>
<dbReference type="Gene3D" id="3.30.70.20">
    <property type="match status" value="1"/>
</dbReference>
<dbReference type="PANTHER" id="PTHR45295">
    <property type="entry name" value="CHAPERONE PROTEIN DNAJ C76, CHLOROPLASTIC"/>
    <property type="match status" value="1"/>
</dbReference>
<accession>A0A2H4ZNS3</accession>
<keyword evidence="1" id="KW-0934">Plastid</keyword>
<sequence>MSESPLKSGNPSAAFQVVINPNKIDRTGLEPILGGKLRQKIVWVDEASCIGCRYCSHVALNTFVIEQRMGRSRAIRQDGDSTECIQEAIDTCPVDCIHWVEYSDLPRLKAQLEEQEILPIGFPSPARKKRSSA</sequence>